<dbReference type="OrthoDB" id="9815017at2"/>
<dbReference type="RefSeq" id="WP_155703253.1">
    <property type="nucleotide sequence ID" value="NZ_CP034235.1"/>
</dbReference>
<reference evidence="2" key="1">
    <citation type="submission" date="2018-11" db="EMBL/GenBank/DDBJ databases">
        <title>Complete genome sequence of Paenibacillus sp. ML311-T8.</title>
        <authorList>
            <person name="Nam Y.-D."/>
            <person name="Kang J."/>
            <person name="Chung W.-H."/>
            <person name="Park Y.S."/>
        </authorList>
    </citation>
    <scope>NUCLEOTIDE SEQUENCE [LARGE SCALE GENOMIC DNA]</scope>
    <source>
        <strain evidence="2">ML311-T8</strain>
    </source>
</reference>
<evidence type="ECO:0000313" key="1">
    <source>
        <dbReference type="EMBL" id="QGQ98153.1"/>
    </source>
</evidence>
<accession>A0A6B8RRP2</accession>
<gene>
    <name evidence="1" type="ORF">EHS13_26340</name>
</gene>
<organism evidence="1 2">
    <name type="scientific">Paenibacillus psychroresistens</name>
    <dbReference type="NCBI Taxonomy" id="1778678"/>
    <lineage>
        <taxon>Bacteria</taxon>
        <taxon>Bacillati</taxon>
        <taxon>Bacillota</taxon>
        <taxon>Bacilli</taxon>
        <taxon>Bacillales</taxon>
        <taxon>Paenibacillaceae</taxon>
        <taxon>Paenibacillus</taxon>
    </lineage>
</organism>
<dbReference type="EMBL" id="CP034235">
    <property type="protein sequence ID" value="QGQ98153.1"/>
    <property type="molecule type" value="Genomic_DNA"/>
</dbReference>
<evidence type="ECO:0000313" key="2">
    <source>
        <dbReference type="Proteomes" id="UP000426246"/>
    </source>
</evidence>
<evidence type="ECO:0008006" key="3">
    <source>
        <dbReference type="Google" id="ProtNLM"/>
    </source>
</evidence>
<proteinExistence type="predicted"/>
<dbReference type="Proteomes" id="UP000426246">
    <property type="component" value="Chromosome"/>
</dbReference>
<sequence length="106" mass="12031">MKGTPLAKEGLLSQEQGRGTFITPRMVVHSLHILCSDQLTAPHEQAPLIVIGLLEHKLFDRLTTLYSTIITFQEEFTSNAATLLYFDDYLIGKHAAKILFEFKHEM</sequence>
<keyword evidence="2" id="KW-1185">Reference proteome</keyword>
<name>A0A6B8RRP2_9BACL</name>
<protein>
    <recommendedName>
        <fullName evidence="3">GntR family transcriptional regulator</fullName>
    </recommendedName>
</protein>
<dbReference type="KEGG" id="ppsc:EHS13_26340"/>
<dbReference type="AlphaFoldDB" id="A0A6B8RRP2"/>